<evidence type="ECO:0000256" key="7">
    <source>
        <dbReference type="ARBA" id="ARBA00049185"/>
    </source>
</evidence>
<dbReference type="InterPro" id="IPR004839">
    <property type="entry name" value="Aminotransferase_I/II_large"/>
</dbReference>
<evidence type="ECO:0000313" key="9">
    <source>
        <dbReference type="EMBL" id="MBB3974214.1"/>
    </source>
</evidence>
<keyword evidence="10" id="KW-1185">Reference proteome</keyword>
<evidence type="ECO:0000259" key="8">
    <source>
        <dbReference type="Pfam" id="PF00155"/>
    </source>
</evidence>
<feature type="domain" description="Aminotransferase class I/classII large" evidence="8">
    <location>
        <begin position="21"/>
        <end position="370"/>
    </location>
</feature>
<gene>
    <name evidence="9" type="ORF">GGR24_002895</name>
</gene>
<dbReference type="SUPFAM" id="SSF53383">
    <property type="entry name" value="PLP-dependent transferases"/>
    <property type="match status" value="1"/>
</dbReference>
<dbReference type="AlphaFoldDB" id="A0A7W6D1L0"/>
<dbReference type="EC" id="2.6.1.1" evidence="3"/>
<evidence type="ECO:0000313" key="10">
    <source>
        <dbReference type="Proteomes" id="UP000528964"/>
    </source>
</evidence>
<evidence type="ECO:0000256" key="3">
    <source>
        <dbReference type="ARBA" id="ARBA00012753"/>
    </source>
</evidence>
<dbReference type="Pfam" id="PF00155">
    <property type="entry name" value="Aminotran_1_2"/>
    <property type="match status" value="1"/>
</dbReference>
<evidence type="ECO:0000256" key="4">
    <source>
        <dbReference type="ARBA" id="ARBA00022576"/>
    </source>
</evidence>
<comment type="cofactor">
    <cofactor evidence="1">
        <name>pyridoxal 5'-phosphate</name>
        <dbReference type="ChEBI" id="CHEBI:597326"/>
    </cofactor>
</comment>
<dbReference type="GO" id="GO:0030170">
    <property type="term" value="F:pyridoxal phosphate binding"/>
    <property type="evidence" value="ECO:0007669"/>
    <property type="project" value="InterPro"/>
</dbReference>
<reference evidence="9 10" key="1">
    <citation type="submission" date="2020-08" db="EMBL/GenBank/DDBJ databases">
        <title>Genomic Encyclopedia of Type Strains, Phase IV (KMG-IV): sequencing the most valuable type-strain genomes for metagenomic binning, comparative biology and taxonomic classification.</title>
        <authorList>
            <person name="Goeker M."/>
        </authorList>
    </citation>
    <scope>NUCLEOTIDE SEQUENCE [LARGE SCALE GENOMIC DNA]</scope>
    <source>
        <strain evidence="9 10">DSM 25481</strain>
    </source>
</reference>
<dbReference type="GO" id="GO:0004069">
    <property type="term" value="F:L-aspartate:2-oxoglutarate aminotransferase activity"/>
    <property type="evidence" value="ECO:0007669"/>
    <property type="project" value="UniProtKB-EC"/>
</dbReference>
<dbReference type="EMBL" id="JACIDR010000005">
    <property type="protein sequence ID" value="MBB3974214.1"/>
    <property type="molecule type" value="Genomic_DNA"/>
</dbReference>
<organism evidence="9 10">
    <name type="scientific">Hansschlegelia beijingensis</name>
    <dbReference type="NCBI Taxonomy" id="1133344"/>
    <lineage>
        <taxon>Bacteria</taxon>
        <taxon>Pseudomonadati</taxon>
        <taxon>Pseudomonadota</taxon>
        <taxon>Alphaproteobacteria</taxon>
        <taxon>Hyphomicrobiales</taxon>
        <taxon>Methylopilaceae</taxon>
        <taxon>Hansschlegelia</taxon>
    </lineage>
</organism>
<evidence type="ECO:0000256" key="6">
    <source>
        <dbReference type="ARBA" id="ARBA00022898"/>
    </source>
</evidence>
<evidence type="ECO:0000256" key="1">
    <source>
        <dbReference type="ARBA" id="ARBA00001933"/>
    </source>
</evidence>
<dbReference type="CDD" id="cd00609">
    <property type="entry name" value="AAT_like"/>
    <property type="match status" value="1"/>
</dbReference>
<sequence length="411" mass="45609">MGVIWVVDEAMKLGFRNLDPDWCNLGQGMPEIGPLKGAPDRLNAINVAVGDLAYGPVGGIDALRERVADHYNRLFRQGKASQYTKANVGIAAGGRLMLSRFVAALGEHRLGHVVPDYTAYEDLLDYHRHRITPVAIETKPDTNFHIPADRFDAIVRDEKLNSFLISNPCNPTGNLIEGDELAKYVQVARERDCWLCLDEFYSHFIVDEDGNPGAGPVSGAAYVDDVNRDPVVIIDGLTKNYRYPGLRVGWIVGPTDVIEQVTRTASAIDGGPPVPMQRAAYDLLEPRRADQETNAVRAAFADKRRLMVNELTKMGVNVQNSGRGTFYLWADLKDLPPPLSNSDEFFRKALTRKVMTVPGRFFDVNPGRVRAAEMIGETWTRFSFGPPIDNVRLGLDRLRSICDQAQLAKAS</sequence>
<dbReference type="InterPro" id="IPR050596">
    <property type="entry name" value="AspAT/PAT-like"/>
</dbReference>
<dbReference type="InterPro" id="IPR015421">
    <property type="entry name" value="PyrdxlP-dep_Trfase_major"/>
</dbReference>
<proteinExistence type="inferred from homology"/>
<dbReference type="GO" id="GO:0006520">
    <property type="term" value="P:amino acid metabolic process"/>
    <property type="evidence" value="ECO:0007669"/>
    <property type="project" value="InterPro"/>
</dbReference>
<dbReference type="PANTHER" id="PTHR46383:SF1">
    <property type="entry name" value="ASPARTATE AMINOTRANSFERASE"/>
    <property type="match status" value="1"/>
</dbReference>
<dbReference type="InterPro" id="IPR015424">
    <property type="entry name" value="PyrdxlP-dep_Trfase"/>
</dbReference>
<accession>A0A7W6D1L0</accession>
<keyword evidence="4" id="KW-0032">Aminotransferase</keyword>
<dbReference type="Proteomes" id="UP000528964">
    <property type="component" value="Unassembled WGS sequence"/>
</dbReference>
<evidence type="ECO:0000256" key="2">
    <source>
        <dbReference type="ARBA" id="ARBA00007441"/>
    </source>
</evidence>
<comment type="similarity">
    <text evidence="2">Belongs to the class-I pyridoxal-phosphate-dependent aminotransferase family.</text>
</comment>
<keyword evidence="5" id="KW-0808">Transferase</keyword>
<dbReference type="Gene3D" id="3.40.640.10">
    <property type="entry name" value="Type I PLP-dependent aspartate aminotransferase-like (Major domain)"/>
    <property type="match status" value="1"/>
</dbReference>
<name>A0A7W6D1L0_9HYPH</name>
<evidence type="ECO:0000256" key="5">
    <source>
        <dbReference type="ARBA" id="ARBA00022679"/>
    </source>
</evidence>
<comment type="caution">
    <text evidence="9">The sequence shown here is derived from an EMBL/GenBank/DDBJ whole genome shotgun (WGS) entry which is preliminary data.</text>
</comment>
<comment type="catalytic activity">
    <reaction evidence="7">
        <text>L-aspartate + 2-oxoglutarate = oxaloacetate + L-glutamate</text>
        <dbReference type="Rhea" id="RHEA:21824"/>
        <dbReference type="ChEBI" id="CHEBI:16452"/>
        <dbReference type="ChEBI" id="CHEBI:16810"/>
        <dbReference type="ChEBI" id="CHEBI:29985"/>
        <dbReference type="ChEBI" id="CHEBI:29991"/>
        <dbReference type="EC" id="2.6.1.1"/>
    </reaction>
</comment>
<protein>
    <recommendedName>
        <fullName evidence="3">aspartate transaminase</fullName>
        <ecNumber evidence="3">2.6.1.1</ecNumber>
    </recommendedName>
</protein>
<dbReference type="PANTHER" id="PTHR46383">
    <property type="entry name" value="ASPARTATE AMINOTRANSFERASE"/>
    <property type="match status" value="1"/>
</dbReference>
<keyword evidence="6" id="KW-0663">Pyridoxal phosphate</keyword>